<evidence type="ECO:0000256" key="3">
    <source>
        <dbReference type="ARBA" id="ARBA00022525"/>
    </source>
</evidence>
<protein>
    <submittedName>
        <fullName evidence="9">RxLR-like protein</fullName>
    </submittedName>
</protein>
<dbReference type="SUPFAM" id="SSF50494">
    <property type="entry name" value="Trypsin-like serine proteases"/>
    <property type="match status" value="1"/>
</dbReference>
<keyword evidence="3" id="KW-0964">Secreted</keyword>
<dbReference type="GeneID" id="36404267"/>
<dbReference type="SMART" id="SM00020">
    <property type="entry name" value="Tryp_SPc"/>
    <property type="match status" value="1"/>
</dbReference>
<proteinExistence type="inferred from homology"/>
<evidence type="ECO:0000256" key="7">
    <source>
        <dbReference type="ARBA" id="ARBA00023180"/>
    </source>
</evidence>
<keyword evidence="6" id="KW-1015">Disulfide bond</keyword>
<evidence type="ECO:0000256" key="2">
    <source>
        <dbReference type="ARBA" id="ARBA00007664"/>
    </source>
</evidence>
<dbReference type="PANTHER" id="PTHR24276">
    <property type="entry name" value="POLYSERASE-RELATED"/>
    <property type="match status" value="1"/>
</dbReference>
<dbReference type="PROSITE" id="PS50240">
    <property type="entry name" value="TRYPSIN_DOM"/>
    <property type="match status" value="1"/>
</dbReference>
<evidence type="ECO:0000313" key="9">
    <source>
        <dbReference type="EMBL" id="CEG39157.1"/>
    </source>
</evidence>
<dbReference type="PANTHER" id="PTHR24276:SF98">
    <property type="entry name" value="FI18310P1-RELATED"/>
    <property type="match status" value="1"/>
</dbReference>
<evidence type="ECO:0000256" key="1">
    <source>
        <dbReference type="ARBA" id="ARBA00004613"/>
    </source>
</evidence>
<dbReference type="InterPro" id="IPR050430">
    <property type="entry name" value="Peptidase_S1"/>
</dbReference>
<evidence type="ECO:0000259" key="8">
    <source>
        <dbReference type="PROSITE" id="PS50240"/>
    </source>
</evidence>
<keyword evidence="7" id="KW-0325">Glycoprotein</keyword>
<dbReference type="AlphaFoldDB" id="A0A0P1AE28"/>
<dbReference type="PRINTS" id="PR00722">
    <property type="entry name" value="CHYMOTRYPSIN"/>
</dbReference>
<dbReference type="Pfam" id="PF00089">
    <property type="entry name" value="Trypsin"/>
    <property type="match status" value="1"/>
</dbReference>
<keyword evidence="10" id="KW-1185">Reference proteome</keyword>
<keyword evidence="5" id="KW-0843">Virulence</keyword>
<name>A0A0P1AE28_PLAHL</name>
<dbReference type="InterPro" id="IPR001254">
    <property type="entry name" value="Trypsin_dom"/>
</dbReference>
<dbReference type="GO" id="GO:0006508">
    <property type="term" value="P:proteolysis"/>
    <property type="evidence" value="ECO:0007669"/>
    <property type="project" value="InterPro"/>
</dbReference>
<dbReference type="Proteomes" id="UP000054928">
    <property type="component" value="Unassembled WGS sequence"/>
</dbReference>
<dbReference type="STRING" id="4781.A0A0P1AE28"/>
<dbReference type="RefSeq" id="XP_024575526.1">
    <property type="nucleotide sequence ID" value="XM_024724673.1"/>
</dbReference>
<dbReference type="GO" id="GO:0005576">
    <property type="term" value="C:extracellular region"/>
    <property type="evidence" value="ECO:0007669"/>
    <property type="project" value="UniProtKB-SubCell"/>
</dbReference>
<dbReference type="CDD" id="cd00190">
    <property type="entry name" value="Tryp_SPc"/>
    <property type="match status" value="1"/>
</dbReference>
<keyword evidence="4" id="KW-0732">Signal</keyword>
<evidence type="ECO:0000313" key="10">
    <source>
        <dbReference type="Proteomes" id="UP000054928"/>
    </source>
</evidence>
<dbReference type="InterPro" id="IPR001314">
    <property type="entry name" value="Peptidase_S1A"/>
</dbReference>
<dbReference type="Gene3D" id="2.40.10.10">
    <property type="entry name" value="Trypsin-like serine proteases"/>
    <property type="match status" value="1"/>
</dbReference>
<comment type="similarity">
    <text evidence="2">Belongs to the peptidase S1 family.</text>
</comment>
<dbReference type="InterPro" id="IPR043504">
    <property type="entry name" value="Peptidase_S1_PA_chymotrypsin"/>
</dbReference>
<evidence type="ECO:0000256" key="4">
    <source>
        <dbReference type="ARBA" id="ARBA00022729"/>
    </source>
</evidence>
<dbReference type="InterPro" id="IPR009003">
    <property type="entry name" value="Peptidase_S1_PA"/>
</dbReference>
<comment type="subcellular location">
    <subcellularLocation>
        <location evidence="1">Secreted</location>
    </subcellularLocation>
</comment>
<dbReference type="GO" id="GO:0004252">
    <property type="term" value="F:serine-type endopeptidase activity"/>
    <property type="evidence" value="ECO:0007669"/>
    <property type="project" value="InterPro"/>
</dbReference>
<sequence>MRFASSIIAASVAFSISVNADHTSRQLILGGSKVKSNTKTYTVGIRNTTDGDNFCAGALVSSRHVITTVLCTYFGTDGFGPRFVSVGSHNLNGRLDGEQIEIASIKTHKKFDDQTLSYDFALLTLKSPSKFKPITLPKADNSDITPNMMAQVMGWGQTSYENDKLSDDLRGVQVPVWTNDECRPHFTCDESALCAGGKKNQDACIGDSGAPLIKENGAGDSDDVLIGLASYGTGCGTEGIPSVYSRVSAVVQWIKSQL</sequence>
<evidence type="ECO:0000256" key="6">
    <source>
        <dbReference type="ARBA" id="ARBA00023157"/>
    </source>
</evidence>
<organism evidence="9 10">
    <name type="scientific">Plasmopara halstedii</name>
    <name type="common">Downy mildew of sunflower</name>
    <dbReference type="NCBI Taxonomy" id="4781"/>
    <lineage>
        <taxon>Eukaryota</taxon>
        <taxon>Sar</taxon>
        <taxon>Stramenopiles</taxon>
        <taxon>Oomycota</taxon>
        <taxon>Peronosporomycetes</taxon>
        <taxon>Peronosporales</taxon>
        <taxon>Peronosporaceae</taxon>
        <taxon>Plasmopara</taxon>
    </lineage>
</organism>
<evidence type="ECO:0000256" key="5">
    <source>
        <dbReference type="ARBA" id="ARBA00023026"/>
    </source>
</evidence>
<accession>A0A0P1AE28</accession>
<dbReference type="OMA" id="KYQAWIK"/>
<reference evidence="10" key="1">
    <citation type="submission" date="2014-09" db="EMBL/GenBank/DDBJ databases">
        <authorList>
            <person name="Sharma Rahul"/>
            <person name="Thines Marco"/>
        </authorList>
    </citation>
    <scope>NUCLEOTIDE SEQUENCE [LARGE SCALE GENOMIC DNA]</scope>
</reference>
<dbReference type="EMBL" id="CCYD01000349">
    <property type="protein sequence ID" value="CEG39157.1"/>
    <property type="molecule type" value="Genomic_DNA"/>
</dbReference>
<feature type="domain" description="Peptidase S1" evidence="8">
    <location>
        <begin position="28"/>
        <end position="258"/>
    </location>
</feature>
<dbReference type="OrthoDB" id="10066789at2759"/>